<evidence type="ECO:0000313" key="3">
    <source>
        <dbReference type="Proteomes" id="UP001056500"/>
    </source>
</evidence>
<gene>
    <name evidence="1" type="ORF">NDK47_17845</name>
    <name evidence="2" type="ORF">NDK47_24205</name>
</gene>
<evidence type="ECO:0000313" key="2">
    <source>
        <dbReference type="EMBL" id="USG65190.1"/>
    </source>
</evidence>
<name>A0ABY4WCX9_9BACL</name>
<dbReference type="EMBL" id="CP098755">
    <property type="protein sequence ID" value="USG65190.1"/>
    <property type="molecule type" value="Genomic_DNA"/>
</dbReference>
<sequence length="208" mass="24705">MFEWQLAIKGEDTWGRRTVVAETAGKAKYEHFRYMSEFWDIEFRDFLKHVSCHKVGPASAKSFFGNKEQFERNCEYRNIPFAYQGMRIEVAGKMGTIVGSNRSCNLDVVFDGRWYAENCHPWWETRYFDEAGNVIKDYREQKVDKVRMEQEQARQNVASFVAEREYTYTVDQVVDNYLKYYKNGSYISHSMKDCVKHLEAELEVLTQR</sequence>
<dbReference type="RefSeq" id="WP_251871100.1">
    <property type="nucleotide sequence ID" value="NZ_CP098755.1"/>
</dbReference>
<reference evidence="1" key="1">
    <citation type="submission" date="2022-06" db="EMBL/GenBank/DDBJ databases">
        <title>Genome sequencing of Brevibacillus sp. BB3-R1.</title>
        <authorList>
            <person name="Heo J."/>
            <person name="Lee D."/>
            <person name="Won M."/>
            <person name="Han B.-H."/>
            <person name="Hong S.-B."/>
            <person name="Kwon S.-W."/>
        </authorList>
    </citation>
    <scope>NUCLEOTIDE SEQUENCE</scope>
    <source>
        <strain evidence="1">BB3-R1</strain>
    </source>
</reference>
<proteinExistence type="predicted"/>
<evidence type="ECO:0000313" key="1">
    <source>
        <dbReference type="EMBL" id="USG64013.1"/>
    </source>
</evidence>
<keyword evidence="3" id="KW-1185">Reference proteome</keyword>
<organism evidence="1 3">
    <name type="scientific">Brevibacillus ruminantium</name>
    <dbReference type="NCBI Taxonomy" id="2950604"/>
    <lineage>
        <taxon>Bacteria</taxon>
        <taxon>Bacillati</taxon>
        <taxon>Bacillota</taxon>
        <taxon>Bacilli</taxon>
        <taxon>Bacillales</taxon>
        <taxon>Paenibacillaceae</taxon>
        <taxon>Brevibacillus</taxon>
    </lineage>
</organism>
<dbReference type="EMBL" id="CP098755">
    <property type="protein sequence ID" value="USG64013.1"/>
    <property type="molecule type" value="Genomic_DNA"/>
</dbReference>
<accession>A0ABY4WCX9</accession>
<dbReference type="Proteomes" id="UP001056500">
    <property type="component" value="Chromosome"/>
</dbReference>
<protein>
    <submittedName>
        <fullName evidence="1">Uncharacterized protein</fullName>
    </submittedName>
</protein>